<dbReference type="InterPro" id="IPR036388">
    <property type="entry name" value="WH-like_DNA-bd_sf"/>
</dbReference>
<dbReference type="PANTHER" id="PTHR30537">
    <property type="entry name" value="HTH-TYPE TRANSCRIPTIONAL REGULATOR"/>
    <property type="match status" value="1"/>
</dbReference>
<name>A0ABM9IN96_RALPI</name>
<evidence type="ECO:0000259" key="6">
    <source>
        <dbReference type="PROSITE" id="PS50931"/>
    </source>
</evidence>
<reference evidence="7 8" key="1">
    <citation type="submission" date="2023-07" db="EMBL/GenBank/DDBJ databases">
        <authorList>
            <person name="Peeters C."/>
        </authorList>
    </citation>
    <scope>NUCLEOTIDE SEQUENCE [LARGE SCALE GENOMIC DNA]</scope>
    <source>
        <strain evidence="7 8">R-38712</strain>
    </source>
</reference>
<dbReference type="Pfam" id="PF03466">
    <property type="entry name" value="LysR_substrate"/>
    <property type="match status" value="1"/>
</dbReference>
<organism evidence="7 8">
    <name type="scientific">Ralstonia pickettii</name>
    <name type="common">Burkholderia pickettii</name>
    <dbReference type="NCBI Taxonomy" id="329"/>
    <lineage>
        <taxon>Bacteria</taxon>
        <taxon>Pseudomonadati</taxon>
        <taxon>Pseudomonadota</taxon>
        <taxon>Betaproteobacteria</taxon>
        <taxon>Burkholderiales</taxon>
        <taxon>Burkholderiaceae</taxon>
        <taxon>Ralstonia</taxon>
    </lineage>
</organism>
<dbReference type="Proteomes" id="UP001189303">
    <property type="component" value="Unassembled WGS sequence"/>
</dbReference>
<keyword evidence="4" id="KW-0804">Transcription</keyword>
<evidence type="ECO:0000256" key="2">
    <source>
        <dbReference type="ARBA" id="ARBA00023015"/>
    </source>
</evidence>
<sequence>MPKYKIPSLRSLQAFEAAARLENFTRAANELSITESAVSRQIISLEQNLGVTLFVRQNKRVHLNQTGRLYADHVRETLSALDSNAWLLSSRVNNVSNLDIAVLPEFASNWLIPRMRDFYSYHENVRINMVTTFGPISFDKKNFEAAICFGTQTCLDANTDLLFDEEIIPVCSPQLITSPDCYPDELLNYPLLQSGYRAKAWETWFSYHGVDWRQAKLGEFYETYFMLISAAVAGLGVALVPRFLVERELQQEKLIVPVQSSITYRSAYFLAYSKSGGKSNEFSMFRSWLMEAVEKYKLEAKL</sequence>
<dbReference type="SUPFAM" id="SSF46785">
    <property type="entry name" value="Winged helix' DNA-binding domain"/>
    <property type="match status" value="1"/>
</dbReference>
<accession>A0ABM9IN96</accession>
<feature type="domain" description="HTH lysR-type" evidence="6">
    <location>
        <begin position="7"/>
        <end position="64"/>
    </location>
</feature>
<dbReference type="PRINTS" id="PR00039">
    <property type="entry name" value="HTHLYSR"/>
</dbReference>
<protein>
    <submittedName>
        <fullName evidence="7">Glycine cleavage system transcriptional activator</fullName>
    </submittedName>
</protein>
<dbReference type="InterPro" id="IPR005119">
    <property type="entry name" value="LysR_subst-bd"/>
</dbReference>
<comment type="caution">
    <text evidence="7">The sequence shown here is derived from an EMBL/GenBank/DDBJ whole genome shotgun (WGS) entry which is preliminary data.</text>
</comment>
<dbReference type="Gene3D" id="1.10.10.10">
    <property type="entry name" value="Winged helix-like DNA-binding domain superfamily/Winged helix DNA-binding domain"/>
    <property type="match status" value="1"/>
</dbReference>
<keyword evidence="5" id="KW-0812">Transmembrane</keyword>
<dbReference type="Pfam" id="PF00126">
    <property type="entry name" value="HTH_1"/>
    <property type="match status" value="1"/>
</dbReference>
<dbReference type="SUPFAM" id="SSF53850">
    <property type="entry name" value="Periplasmic binding protein-like II"/>
    <property type="match status" value="1"/>
</dbReference>
<dbReference type="PROSITE" id="PS50931">
    <property type="entry name" value="HTH_LYSR"/>
    <property type="match status" value="1"/>
</dbReference>
<keyword evidence="2" id="KW-0805">Transcription regulation</keyword>
<evidence type="ECO:0000313" key="7">
    <source>
        <dbReference type="EMBL" id="CAJ0724953.1"/>
    </source>
</evidence>
<proteinExistence type="inferred from homology"/>
<dbReference type="PANTHER" id="PTHR30537:SF26">
    <property type="entry name" value="GLYCINE CLEAVAGE SYSTEM TRANSCRIPTIONAL ACTIVATOR"/>
    <property type="match status" value="1"/>
</dbReference>
<dbReference type="InterPro" id="IPR000847">
    <property type="entry name" value="LysR_HTH_N"/>
</dbReference>
<evidence type="ECO:0000256" key="5">
    <source>
        <dbReference type="SAM" id="Phobius"/>
    </source>
</evidence>
<dbReference type="InterPro" id="IPR058163">
    <property type="entry name" value="LysR-type_TF_proteobact-type"/>
</dbReference>
<keyword evidence="5" id="KW-1133">Transmembrane helix</keyword>
<dbReference type="Gene3D" id="3.40.190.10">
    <property type="entry name" value="Periplasmic binding protein-like II"/>
    <property type="match status" value="2"/>
</dbReference>
<feature type="transmembrane region" description="Helical" evidence="5">
    <location>
        <begin position="224"/>
        <end position="245"/>
    </location>
</feature>
<evidence type="ECO:0000256" key="1">
    <source>
        <dbReference type="ARBA" id="ARBA00009437"/>
    </source>
</evidence>
<comment type="similarity">
    <text evidence="1">Belongs to the LysR transcriptional regulatory family.</text>
</comment>
<dbReference type="EMBL" id="CATWFT010000006">
    <property type="protein sequence ID" value="CAJ0724953.1"/>
    <property type="molecule type" value="Genomic_DNA"/>
</dbReference>
<evidence type="ECO:0000313" key="8">
    <source>
        <dbReference type="Proteomes" id="UP001189303"/>
    </source>
</evidence>
<evidence type="ECO:0000256" key="3">
    <source>
        <dbReference type="ARBA" id="ARBA00023125"/>
    </source>
</evidence>
<keyword evidence="3" id="KW-0238">DNA-binding</keyword>
<dbReference type="RefSeq" id="WP_012761687.1">
    <property type="nucleotide sequence ID" value="NZ_CATWFT010000006.1"/>
</dbReference>
<keyword evidence="8" id="KW-1185">Reference proteome</keyword>
<keyword evidence="5" id="KW-0472">Membrane</keyword>
<gene>
    <name evidence="7" type="primary">gcvA_2</name>
    <name evidence="7" type="ORF">R38712_02544</name>
</gene>
<evidence type="ECO:0000256" key="4">
    <source>
        <dbReference type="ARBA" id="ARBA00023163"/>
    </source>
</evidence>
<dbReference type="InterPro" id="IPR036390">
    <property type="entry name" value="WH_DNA-bd_sf"/>
</dbReference>